<evidence type="ECO:0000313" key="5">
    <source>
        <dbReference type="Proteomes" id="UP000253383"/>
    </source>
</evidence>
<evidence type="ECO:0000256" key="1">
    <source>
        <dbReference type="ARBA" id="ARBA00004613"/>
    </source>
</evidence>
<dbReference type="EMBL" id="QOWE01000001">
    <property type="protein sequence ID" value="RCR71382.1"/>
    <property type="molecule type" value="Genomic_DNA"/>
</dbReference>
<protein>
    <recommendedName>
        <fullName evidence="3">NodB homology domain-containing protein</fullName>
    </recommendedName>
</protein>
<dbReference type="GO" id="GO:0005975">
    <property type="term" value="P:carbohydrate metabolic process"/>
    <property type="evidence" value="ECO:0007669"/>
    <property type="project" value="InterPro"/>
</dbReference>
<dbReference type="SUPFAM" id="SSF88713">
    <property type="entry name" value="Glycoside hydrolase/deacetylase"/>
    <property type="match status" value="1"/>
</dbReference>
<proteinExistence type="predicted"/>
<dbReference type="PANTHER" id="PTHR34216:SF3">
    <property type="entry name" value="POLY-BETA-1,6-N-ACETYL-D-GLUCOSAMINE N-DEACETYLASE"/>
    <property type="match status" value="1"/>
</dbReference>
<evidence type="ECO:0000313" key="4">
    <source>
        <dbReference type="EMBL" id="RCR71382.1"/>
    </source>
</evidence>
<evidence type="ECO:0000259" key="3">
    <source>
        <dbReference type="PROSITE" id="PS51677"/>
    </source>
</evidence>
<gene>
    <name evidence="4" type="ORF">DUE52_00125</name>
</gene>
<dbReference type="GO" id="GO:0005576">
    <property type="term" value="C:extracellular region"/>
    <property type="evidence" value="ECO:0007669"/>
    <property type="project" value="UniProtKB-SubCell"/>
</dbReference>
<dbReference type="CDD" id="cd10918">
    <property type="entry name" value="CE4_NodB_like_5s_6s"/>
    <property type="match status" value="1"/>
</dbReference>
<dbReference type="InterPro" id="IPR051398">
    <property type="entry name" value="Polysacch_Deacetylase"/>
</dbReference>
<dbReference type="Gene3D" id="3.20.20.370">
    <property type="entry name" value="Glycoside hydrolase/deacetylase"/>
    <property type="match status" value="1"/>
</dbReference>
<feature type="domain" description="NodB homology" evidence="3">
    <location>
        <begin position="80"/>
        <end position="256"/>
    </location>
</feature>
<reference evidence="4 5" key="1">
    <citation type="submission" date="2018-07" db="EMBL/GenBank/DDBJ databases">
        <title>Genome analysis of Larkinella rosea.</title>
        <authorList>
            <person name="Zhou Z."/>
            <person name="Wang G."/>
        </authorList>
    </citation>
    <scope>NUCLEOTIDE SEQUENCE [LARGE SCALE GENOMIC DNA]</scope>
    <source>
        <strain evidence="5">zzj9</strain>
    </source>
</reference>
<dbReference type="GO" id="GO:0016810">
    <property type="term" value="F:hydrolase activity, acting on carbon-nitrogen (but not peptide) bonds"/>
    <property type="evidence" value="ECO:0007669"/>
    <property type="project" value="InterPro"/>
</dbReference>
<keyword evidence="2" id="KW-0732">Signal</keyword>
<comment type="caution">
    <text evidence="4">The sequence shown here is derived from an EMBL/GenBank/DDBJ whole genome shotgun (WGS) entry which is preliminary data.</text>
</comment>
<dbReference type="PROSITE" id="PS51677">
    <property type="entry name" value="NODB"/>
    <property type="match status" value="1"/>
</dbReference>
<dbReference type="Pfam" id="PF01522">
    <property type="entry name" value="Polysacc_deac_1"/>
    <property type="match status" value="1"/>
</dbReference>
<organism evidence="4 5">
    <name type="scientific">Larkinella punicea</name>
    <dbReference type="NCBI Taxonomy" id="2315727"/>
    <lineage>
        <taxon>Bacteria</taxon>
        <taxon>Pseudomonadati</taxon>
        <taxon>Bacteroidota</taxon>
        <taxon>Cytophagia</taxon>
        <taxon>Cytophagales</taxon>
        <taxon>Spirosomataceae</taxon>
        <taxon>Larkinella</taxon>
    </lineage>
</organism>
<evidence type="ECO:0000256" key="2">
    <source>
        <dbReference type="ARBA" id="ARBA00022729"/>
    </source>
</evidence>
<dbReference type="InterPro" id="IPR002509">
    <property type="entry name" value="NODB_dom"/>
</dbReference>
<dbReference type="OrthoDB" id="9778320at2"/>
<accession>A0A368JV92</accession>
<keyword evidence="5" id="KW-1185">Reference proteome</keyword>
<sequence length="256" mass="29324">MIGLVASLLLVGILWYFFRTSNAVPVLMFHKIDPERQDSLTVSVQQFEQRLQWLLDQSYQPITLKQLVAAVEQNQPLPPRPVLITFDDAYVNNLTYALPVLQRLGLNAVLFVPTAFVGQCNQWDGCTEKLMTTEQLKQLAPTFELALHSHQHLNYKTLPISDIQADLTQNIMAFESLGIPYVRAFAYPYGGRPKDPATKQAMQEAMQQAGIRLAFRIGNRLNRFPVSNRFEWQRLDIRGTDSMARFVRQVRFGKLI</sequence>
<dbReference type="AlphaFoldDB" id="A0A368JV92"/>
<dbReference type="PANTHER" id="PTHR34216">
    <property type="match status" value="1"/>
</dbReference>
<name>A0A368JV92_9BACT</name>
<dbReference type="InterPro" id="IPR011330">
    <property type="entry name" value="Glyco_hydro/deAcase_b/a-brl"/>
</dbReference>
<comment type="subcellular location">
    <subcellularLocation>
        <location evidence="1">Secreted</location>
    </subcellularLocation>
</comment>
<dbReference type="Proteomes" id="UP000253383">
    <property type="component" value="Unassembled WGS sequence"/>
</dbReference>